<evidence type="ECO:0000256" key="4">
    <source>
        <dbReference type="SAM" id="Coils"/>
    </source>
</evidence>
<dbReference type="Proteomes" id="UP000324091">
    <property type="component" value="Chromosome 19"/>
</dbReference>
<dbReference type="InterPro" id="IPR007858">
    <property type="entry name" value="Dpy-30_motif"/>
</dbReference>
<keyword evidence="3 5" id="KW-0418">Kinase</keyword>
<evidence type="ECO:0000313" key="5">
    <source>
        <dbReference type="EMBL" id="TWW68788.1"/>
    </source>
</evidence>
<evidence type="ECO:0000256" key="3">
    <source>
        <dbReference type="ARBA" id="ARBA00022777"/>
    </source>
</evidence>
<protein>
    <submittedName>
        <fullName evidence="5">Adenylate kinase 7</fullName>
    </submittedName>
</protein>
<keyword evidence="2" id="KW-0547">Nucleotide-binding</keyword>
<dbReference type="GO" id="GO:0006139">
    <property type="term" value="P:nucleobase-containing compound metabolic process"/>
    <property type="evidence" value="ECO:0007669"/>
    <property type="project" value="InterPro"/>
</dbReference>
<dbReference type="AlphaFoldDB" id="A0A5C6NQ10"/>
<dbReference type="Pfam" id="PF00406">
    <property type="entry name" value="ADK"/>
    <property type="match status" value="1"/>
</dbReference>
<dbReference type="CDD" id="cd01428">
    <property type="entry name" value="ADK"/>
    <property type="match status" value="1"/>
</dbReference>
<keyword evidence="1" id="KW-0808">Transferase</keyword>
<reference evidence="5 6" key="1">
    <citation type="submission" date="2019-04" db="EMBL/GenBank/DDBJ databases">
        <title>Chromosome genome assembly for Takifugu flavidus.</title>
        <authorList>
            <person name="Xiao S."/>
        </authorList>
    </citation>
    <scope>NUCLEOTIDE SEQUENCE [LARGE SCALE GENOMIC DNA]</scope>
    <source>
        <strain evidence="5">HTHZ2018</strain>
        <tissue evidence="5">Muscle</tissue>
    </source>
</reference>
<accession>A0A5C6NQ10</accession>
<organism evidence="5 6">
    <name type="scientific">Takifugu flavidus</name>
    <name type="common">sansaifugu</name>
    <dbReference type="NCBI Taxonomy" id="433684"/>
    <lineage>
        <taxon>Eukaryota</taxon>
        <taxon>Metazoa</taxon>
        <taxon>Chordata</taxon>
        <taxon>Craniata</taxon>
        <taxon>Vertebrata</taxon>
        <taxon>Euteleostomi</taxon>
        <taxon>Actinopterygii</taxon>
        <taxon>Neopterygii</taxon>
        <taxon>Teleostei</taxon>
        <taxon>Neoteleostei</taxon>
        <taxon>Acanthomorphata</taxon>
        <taxon>Eupercaria</taxon>
        <taxon>Tetraodontiformes</taxon>
        <taxon>Tetradontoidea</taxon>
        <taxon>Tetraodontidae</taxon>
        <taxon>Takifugu</taxon>
    </lineage>
</organism>
<comment type="caution">
    <text evidence="5">The sequence shown here is derived from an EMBL/GenBank/DDBJ whole genome shotgun (WGS) entry which is preliminary data.</text>
</comment>
<dbReference type="SUPFAM" id="SSF52540">
    <property type="entry name" value="P-loop containing nucleoside triphosphate hydrolases"/>
    <property type="match status" value="1"/>
</dbReference>
<dbReference type="Gene3D" id="3.40.50.720">
    <property type="entry name" value="NAD(P)-binding Rossmann-like Domain"/>
    <property type="match status" value="1"/>
</dbReference>
<dbReference type="GO" id="GO:0005524">
    <property type="term" value="F:ATP binding"/>
    <property type="evidence" value="ECO:0007669"/>
    <property type="project" value="InterPro"/>
</dbReference>
<dbReference type="Gene3D" id="1.20.890.10">
    <property type="entry name" value="cAMP-dependent protein kinase regulatory subunit, dimerization-anchoring domain"/>
    <property type="match status" value="1"/>
</dbReference>
<dbReference type="Pfam" id="PF05186">
    <property type="entry name" value="Dpy-30"/>
    <property type="match status" value="1"/>
</dbReference>
<dbReference type="SUPFAM" id="SSF51735">
    <property type="entry name" value="NAD(P)-binding Rossmann-fold domains"/>
    <property type="match status" value="1"/>
</dbReference>
<keyword evidence="6" id="KW-1185">Reference proteome</keyword>
<gene>
    <name evidence="5" type="ORF">D4764_19G0005860</name>
</gene>
<sequence length="760" mass="87225">MEDKKQRNRPKRIFINDIHKYSSKYIAQFLAGCNVKESSEDEGSETEAASSSRPAQPAFEIVGTSLDSPEQEAKQRNFPFKLYCSPTRDELLQVLLQCDVVVYNISESLTKQEIEEATWAITALQAEMDSFQSRKMFILVSTVMTWALTKPRDSEDPDAFLTEEDFRRRRQLPKFRDHYRLENDVLKLRKVKKCKILSYVVASGLQYGKEENLFHYFFKMSWLMRLPEVPLFGPGTNYVPMIHVHDLAGVLQNVIELKPRSKYILAVDDSKNTLEEVAKVISETLGSGKLRKVPEDEATSTAAFQPEEWACLSIDLRLEAFIIKDSFNIEWRYEDGLVSNIESIVEEFKEARQLLPVRIFLFGPPAVGKTTVAQKLCHLYKIQHITINEVTEEKVTHWVSGSAAYSQQELRCPLVEIYGKRFKKAIVDASEHFSEKEVAGAQAALDNIKEHWEINGQLPEHQLFEILQEKLNSNPCRNQGFVLDGFPNTYDQAKSIFSDEDALDQDRRFQQPVCNQEITPEHIFVLDGPDDFLIKRVQGLPQSAVERTLYTQEEFLSRLQRYRQLGASYDSVVDYFDELEIHPEYIDVSTADPEYRNVVKTITELVGQPKNYGLSPEELEQEERRLKEEEDQKLALEAAERKHRNEVALAEMALQYEQWQKDLVEVKSQEEELEEALALPLRNYLMKNVIPPLSEALLDCSKIKPEDPVNFLVLPHCRARTISLKGEAGANQSSSLPVQDIPGIRRQSGLEPQLLATPLL</sequence>
<dbReference type="GO" id="GO:0019205">
    <property type="term" value="F:nucleobase-containing compound kinase activity"/>
    <property type="evidence" value="ECO:0007669"/>
    <property type="project" value="InterPro"/>
</dbReference>
<dbReference type="Gene3D" id="3.40.50.300">
    <property type="entry name" value="P-loop containing nucleotide triphosphate hydrolases"/>
    <property type="match status" value="1"/>
</dbReference>
<keyword evidence="4" id="KW-0175">Coiled coil</keyword>
<dbReference type="InterPro" id="IPR027417">
    <property type="entry name" value="P-loop_NTPase"/>
</dbReference>
<dbReference type="EMBL" id="RHFK02000011">
    <property type="protein sequence ID" value="TWW68788.1"/>
    <property type="molecule type" value="Genomic_DNA"/>
</dbReference>
<dbReference type="PANTHER" id="PTHR23359">
    <property type="entry name" value="NUCLEOTIDE KINASE"/>
    <property type="match status" value="1"/>
</dbReference>
<dbReference type="InterPro" id="IPR036291">
    <property type="entry name" value="NAD(P)-bd_dom_sf"/>
</dbReference>
<feature type="coiled-coil region" evidence="4">
    <location>
        <begin position="619"/>
        <end position="676"/>
    </location>
</feature>
<evidence type="ECO:0000313" key="6">
    <source>
        <dbReference type="Proteomes" id="UP000324091"/>
    </source>
</evidence>
<proteinExistence type="predicted"/>
<dbReference type="CDD" id="cd22967">
    <property type="entry name" value="DD_AK7"/>
    <property type="match status" value="1"/>
</dbReference>
<name>A0A5C6NQ10_9TELE</name>
<evidence type="ECO:0000256" key="2">
    <source>
        <dbReference type="ARBA" id="ARBA00022741"/>
    </source>
</evidence>
<dbReference type="InterPro" id="IPR000850">
    <property type="entry name" value="Adenylat/UMP-CMP_kin"/>
</dbReference>
<dbReference type="InterPro" id="IPR047499">
    <property type="entry name" value="DD_AK7"/>
</dbReference>
<evidence type="ECO:0000256" key="1">
    <source>
        <dbReference type="ARBA" id="ARBA00022679"/>
    </source>
</evidence>